<evidence type="ECO:0000256" key="1">
    <source>
        <dbReference type="SAM" id="Phobius"/>
    </source>
</evidence>
<sequence>MIAVNFDVATIVLKELEELRKNRYILSTMASFPLIFSIAIPLIYLLTIPMNLTKSDVAMLFGHVPDFEALSPRQIVVYFLVQSNLPFYLLMPGLMPTLISSYSMVGEKKNGTLEPLLATPVSSQDILFGKTMAAVIPAVLITWISFLIYAILIDAATFNSFGYILLPNGIWLVAVFITAPLLAILSVYATVLVSSRMTDVRASQQVSAVIVVPIMAVFVLQLFGMITLDTLTLVVVSIGLLIVDVVLIRAGTALFKREEILTKWG</sequence>
<name>Q0W8T3_METAR</name>
<evidence type="ECO:0000313" key="2">
    <source>
        <dbReference type="EMBL" id="CAJ35210.1"/>
    </source>
</evidence>
<feature type="transmembrane region" description="Helical" evidence="1">
    <location>
        <begin position="170"/>
        <end position="194"/>
    </location>
</feature>
<dbReference type="TCDB" id="3.A.1.144.1">
    <property type="family name" value="the atp-binding cassette (abc) superfamily"/>
</dbReference>
<dbReference type="PANTHER" id="PTHR43471:SF1">
    <property type="entry name" value="ABC TRANSPORTER PERMEASE PROTEIN NOSY-RELATED"/>
    <property type="match status" value="1"/>
</dbReference>
<keyword evidence="1" id="KW-0812">Transmembrane</keyword>
<evidence type="ECO:0000313" key="3">
    <source>
        <dbReference type="Proteomes" id="UP000000663"/>
    </source>
</evidence>
<dbReference type="eggNOG" id="arCOG01462">
    <property type="taxonomic scope" value="Archaea"/>
</dbReference>
<dbReference type="KEGG" id="rci:LRC215"/>
<organism evidence="2 3">
    <name type="scientific">Methanocella arvoryzae (strain DSM 22066 / NBRC 105507 / MRE50)</name>
    <dbReference type="NCBI Taxonomy" id="351160"/>
    <lineage>
        <taxon>Archaea</taxon>
        <taxon>Methanobacteriati</taxon>
        <taxon>Methanobacteriota</taxon>
        <taxon>Stenosarchaea group</taxon>
        <taxon>Methanomicrobia</taxon>
        <taxon>Methanocellales</taxon>
        <taxon>Methanocellaceae</taxon>
        <taxon>Methanocella</taxon>
    </lineage>
</organism>
<dbReference type="Pfam" id="PF12679">
    <property type="entry name" value="ABC2_membrane_2"/>
    <property type="match status" value="1"/>
</dbReference>
<dbReference type="PANTHER" id="PTHR43471">
    <property type="entry name" value="ABC TRANSPORTER PERMEASE"/>
    <property type="match status" value="1"/>
</dbReference>
<dbReference type="GO" id="GO:0005886">
    <property type="term" value="C:plasma membrane"/>
    <property type="evidence" value="ECO:0007669"/>
    <property type="project" value="UniProtKB-SubCell"/>
</dbReference>
<keyword evidence="1" id="KW-0472">Membrane</keyword>
<keyword evidence="1" id="KW-1133">Transmembrane helix</keyword>
<feature type="transmembrane region" description="Helical" evidence="1">
    <location>
        <begin position="126"/>
        <end position="150"/>
    </location>
</feature>
<dbReference type="AlphaFoldDB" id="Q0W8T3"/>
<dbReference type="GO" id="GO:0140359">
    <property type="term" value="F:ABC-type transporter activity"/>
    <property type="evidence" value="ECO:0007669"/>
    <property type="project" value="InterPro"/>
</dbReference>
<feature type="transmembrane region" description="Helical" evidence="1">
    <location>
        <begin position="85"/>
        <end position="105"/>
    </location>
</feature>
<feature type="transmembrane region" description="Helical" evidence="1">
    <location>
        <begin position="232"/>
        <end position="255"/>
    </location>
</feature>
<protein>
    <submittedName>
        <fullName evidence="2">ABC-type transport system, permease component</fullName>
    </submittedName>
</protein>
<reference evidence="2 3" key="1">
    <citation type="journal article" date="2006" name="Science">
        <title>Genome of rice cluster I archaea -- the key methane producers in the rice rhizosphere.</title>
        <authorList>
            <person name="Erkel C."/>
            <person name="Kube M."/>
            <person name="Reinhardt R."/>
            <person name="Liesack W."/>
        </authorList>
    </citation>
    <scope>NUCLEOTIDE SEQUENCE [LARGE SCALE GENOMIC DNA]</scope>
    <source>
        <strain evidence="3">DSM 22066 / NBRC 105507 / MRE50</strain>
    </source>
</reference>
<keyword evidence="3" id="KW-1185">Reference proteome</keyword>
<proteinExistence type="predicted"/>
<accession>Q0W8T3</accession>
<feature type="transmembrane region" description="Helical" evidence="1">
    <location>
        <begin position="24"/>
        <end position="46"/>
    </location>
</feature>
<dbReference type="STRING" id="351160.LRC215"/>
<dbReference type="EMBL" id="AM114193">
    <property type="protein sequence ID" value="CAJ35210.1"/>
    <property type="molecule type" value="Genomic_DNA"/>
</dbReference>
<gene>
    <name evidence="2" type="ORF">LRC215</name>
</gene>
<feature type="transmembrane region" description="Helical" evidence="1">
    <location>
        <begin position="206"/>
        <end position="226"/>
    </location>
</feature>
<dbReference type="Proteomes" id="UP000000663">
    <property type="component" value="Chromosome"/>
</dbReference>